<evidence type="ECO:0000313" key="2">
    <source>
        <dbReference type="Proteomes" id="UP000233556"/>
    </source>
</evidence>
<protein>
    <submittedName>
        <fullName evidence="1">Uncharacterized protein</fullName>
    </submittedName>
</protein>
<reference evidence="2" key="2">
    <citation type="submission" date="2017-12" db="EMBL/GenBank/DDBJ databases">
        <title>Genome sequence of the Bar-tailed Godwit (Limosa lapponica baueri).</title>
        <authorList>
            <person name="Lima N.C.B."/>
            <person name="Parody-Merino A.M."/>
            <person name="Battley P.F."/>
            <person name="Fidler A.E."/>
            <person name="Prosdocimi F."/>
        </authorList>
    </citation>
    <scope>NUCLEOTIDE SEQUENCE [LARGE SCALE GENOMIC DNA]</scope>
</reference>
<dbReference type="Proteomes" id="UP000233556">
    <property type="component" value="Unassembled WGS sequence"/>
</dbReference>
<gene>
    <name evidence="1" type="ORF">llap_7566</name>
</gene>
<reference evidence="2" key="1">
    <citation type="submission" date="2017-11" db="EMBL/GenBank/DDBJ databases">
        <authorList>
            <person name="Lima N.C."/>
            <person name="Parody-Merino A.M."/>
            <person name="Battley P.F."/>
            <person name="Fidler A.E."/>
            <person name="Prosdocimi F."/>
        </authorList>
    </citation>
    <scope>NUCLEOTIDE SEQUENCE [LARGE SCALE GENOMIC DNA]</scope>
</reference>
<sequence>MQTYSSCCEFDAFILRDIREAISGLGDEKFRTDCLRKEEIRGIRANSEDQMKQFLSFLSFQEEAERPLAMKNRRKANSVPIRGSFSLLFLGVNGSKQTPSKGESDLIEIIAKFTI</sequence>
<proteinExistence type="predicted"/>
<evidence type="ECO:0000313" key="1">
    <source>
        <dbReference type="EMBL" id="PKU42131.1"/>
    </source>
</evidence>
<keyword evidence="2" id="KW-1185">Reference proteome</keyword>
<dbReference type="EMBL" id="KZ506030">
    <property type="protein sequence ID" value="PKU42131.1"/>
    <property type="molecule type" value="Genomic_DNA"/>
</dbReference>
<organism evidence="1 2">
    <name type="scientific">Limosa lapponica baueri</name>
    <dbReference type="NCBI Taxonomy" id="1758121"/>
    <lineage>
        <taxon>Eukaryota</taxon>
        <taxon>Metazoa</taxon>
        <taxon>Chordata</taxon>
        <taxon>Craniata</taxon>
        <taxon>Vertebrata</taxon>
        <taxon>Euteleostomi</taxon>
        <taxon>Archelosauria</taxon>
        <taxon>Archosauria</taxon>
        <taxon>Dinosauria</taxon>
        <taxon>Saurischia</taxon>
        <taxon>Theropoda</taxon>
        <taxon>Coelurosauria</taxon>
        <taxon>Aves</taxon>
        <taxon>Neognathae</taxon>
        <taxon>Neoaves</taxon>
        <taxon>Charadriiformes</taxon>
        <taxon>Scolopacidae</taxon>
        <taxon>Limosa</taxon>
    </lineage>
</organism>
<name>A0A2I0U7X9_LIMLA</name>
<accession>A0A2I0U7X9</accession>
<dbReference type="AlphaFoldDB" id="A0A2I0U7X9"/>